<dbReference type="EMBL" id="AEGP01000029">
    <property type="protein sequence ID" value="EGG42379.1"/>
    <property type="molecule type" value="Genomic_DNA"/>
</dbReference>
<comment type="caution">
    <text evidence="2">The sequence shown here is derived from an EMBL/GenBank/DDBJ whole genome shotgun (WGS) entry which is preliminary data.</text>
</comment>
<evidence type="ECO:0000256" key="1">
    <source>
        <dbReference type="SAM" id="Phobius"/>
    </source>
</evidence>
<feature type="transmembrane region" description="Helical" evidence="1">
    <location>
        <begin position="12"/>
        <end position="33"/>
    </location>
</feature>
<sequence length="78" mass="8760">MSKIIELKRPSMVLLCLGLIMTLIGITIFLNPQDDTTNIIFLSLFGGGLFISGLSISILNQIRKQKSNHKFIFKSMVF</sequence>
<feature type="transmembrane region" description="Helical" evidence="1">
    <location>
        <begin position="39"/>
        <end position="60"/>
    </location>
</feature>
<proteinExistence type="predicted"/>
<gene>
    <name evidence="2" type="ORF">Nlim_0560</name>
</gene>
<dbReference type="STRING" id="886738.Nlim_0560"/>
<dbReference type="Proteomes" id="UP000004348">
    <property type="component" value="Chromosome"/>
</dbReference>
<dbReference type="HOGENOM" id="CLU_2613428_0_0_2"/>
<organism evidence="2">
    <name type="scientific">Candidatus Nitrosarchaeum limnium SFB1</name>
    <dbReference type="NCBI Taxonomy" id="886738"/>
    <lineage>
        <taxon>Archaea</taxon>
        <taxon>Nitrososphaerota</taxon>
        <taxon>Nitrososphaeria</taxon>
        <taxon>Nitrosopumilales</taxon>
        <taxon>Nitrosopumilaceae</taxon>
        <taxon>Nitrosarchaeum</taxon>
    </lineage>
</organism>
<dbReference type="AlphaFoldDB" id="F3KJA2"/>
<protein>
    <submittedName>
        <fullName evidence="2">Uncharacterized protein</fullName>
    </submittedName>
</protein>
<evidence type="ECO:0000313" key="2">
    <source>
        <dbReference type="EMBL" id="EGG42379.1"/>
    </source>
</evidence>
<accession>F3KJA2</accession>
<keyword evidence="1" id="KW-1133">Transmembrane helix</keyword>
<keyword evidence="1" id="KW-0472">Membrane</keyword>
<keyword evidence="1" id="KW-0812">Transmembrane</keyword>
<reference evidence="2" key="1">
    <citation type="journal article" date="2011" name="PLoS ONE">
        <title>Genome of a low-salinity ammonia-oxidizing archaeon determined by single-cell and metagenomic analysis.</title>
        <authorList>
            <person name="Blainey P.C."/>
            <person name="Mosier A.C."/>
            <person name="Potanina A."/>
            <person name="Francis C.A."/>
            <person name="Quake S.R."/>
        </authorList>
    </citation>
    <scope>NUCLEOTIDE SEQUENCE [LARGE SCALE GENOMIC DNA]</scope>
    <source>
        <strain evidence="2">SFB1</strain>
    </source>
</reference>
<name>F3KJA2_9ARCH</name>